<keyword evidence="5" id="KW-1185">Reference proteome</keyword>
<keyword evidence="3" id="KW-0732">Signal</keyword>
<dbReference type="InterPro" id="IPR017850">
    <property type="entry name" value="Alkaline_phosphatase_core_sf"/>
</dbReference>
<feature type="region of interest" description="Disordered" evidence="2">
    <location>
        <begin position="358"/>
        <end position="377"/>
    </location>
</feature>
<feature type="chain" id="PRO_5043911495" evidence="3">
    <location>
        <begin position="21"/>
        <end position="385"/>
    </location>
</feature>
<feature type="signal peptide" evidence="3">
    <location>
        <begin position="1"/>
        <end position="20"/>
    </location>
</feature>
<dbReference type="Pfam" id="PF04185">
    <property type="entry name" value="Phosphoesterase"/>
    <property type="match status" value="1"/>
</dbReference>
<evidence type="ECO:0000256" key="1">
    <source>
        <dbReference type="ARBA" id="ARBA00022801"/>
    </source>
</evidence>
<reference evidence="4" key="2">
    <citation type="submission" date="2023-05" db="EMBL/GenBank/DDBJ databases">
        <authorList>
            <consortium name="Lawrence Berkeley National Laboratory"/>
            <person name="Steindorff A."/>
            <person name="Hensen N."/>
            <person name="Bonometti L."/>
            <person name="Westerberg I."/>
            <person name="Brannstrom I.O."/>
            <person name="Guillou S."/>
            <person name="Cros-Aarteil S."/>
            <person name="Calhoun S."/>
            <person name="Haridas S."/>
            <person name="Kuo A."/>
            <person name="Mondo S."/>
            <person name="Pangilinan J."/>
            <person name="Riley R."/>
            <person name="Labutti K."/>
            <person name="Andreopoulos B."/>
            <person name="Lipzen A."/>
            <person name="Chen C."/>
            <person name="Yanf M."/>
            <person name="Daum C."/>
            <person name="Ng V."/>
            <person name="Clum A."/>
            <person name="Ohm R."/>
            <person name="Martin F."/>
            <person name="Silar P."/>
            <person name="Natvig D."/>
            <person name="Lalanne C."/>
            <person name="Gautier V."/>
            <person name="Ament-Velasquez S.L."/>
            <person name="Kruys A."/>
            <person name="Hutchinson M.I."/>
            <person name="Powell A.J."/>
            <person name="Barry K."/>
            <person name="Miller A.N."/>
            <person name="Grigoriev I.V."/>
            <person name="Debuchy R."/>
            <person name="Gladieux P."/>
            <person name="Thoren M.H."/>
            <person name="Johannesson H."/>
        </authorList>
    </citation>
    <scope>NUCLEOTIDE SEQUENCE</scope>
    <source>
        <strain evidence="4">PSN243</strain>
    </source>
</reference>
<protein>
    <submittedName>
        <fullName evidence="4">Phosphoesterase family-domain-containing protein</fullName>
    </submittedName>
</protein>
<dbReference type="PANTHER" id="PTHR31956">
    <property type="entry name" value="NON-SPECIFIC PHOSPHOLIPASE C4-RELATED"/>
    <property type="match status" value="1"/>
</dbReference>
<dbReference type="InterPro" id="IPR007312">
    <property type="entry name" value="Phosphoesterase"/>
</dbReference>
<dbReference type="GO" id="GO:0009395">
    <property type="term" value="P:phospholipid catabolic process"/>
    <property type="evidence" value="ECO:0007669"/>
    <property type="project" value="TreeGrafter"/>
</dbReference>
<organism evidence="4 5">
    <name type="scientific">Podospora aff. communis PSN243</name>
    <dbReference type="NCBI Taxonomy" id="3040156"/>
    <lineage>
        <taxon>Eukaryota</taxon>
        <taxon>Fungi</taxon>
        <taxon>Dikarya</taxon>
        <taxon>Ascomycota</taxon>
        <taxon>Pezizomycotina</taxon>
        <taxon>Sordariomycetes</taxon>
        <taxon>Sordariomycetidae</taxon>
        <taxon>Sordariales</taxon>
        <taxon>Podosporaceae</taxon>
        <taxon>Podospora</taxon>
    </lineage>
</organism>
<gene>
    <name evidence="4" type="ORF">QBC34DRAFT_396076</name>
</gene>
<sequence length="385" mass="43007">MKRFLSLLVLGLAWLGVASAKHIVQGRAFERIITIWLENQDFAKVALDANIVDLKRKGVMALRYFGHTHPSQPNYLAAIGGDYFGCNHDESVRLPDKVFTVADLLESKNISWTAYMEDLPGPGFMGDFSDGSTGNGGWDYVRKHNPFVSYDSVTNDGERLLRILSFDDFHRDFAARRVPQFVFMTPNMMNDGHNSSLEAAAEWSHKFLEPLLTDNAFDERTLIMLTYDESETYEKPNHIVTLFLGSAIPKAMKGTEDATFYTHYSILSTVEYNWGLPNLGRYDVGANVFHFATQSSGGYRGNKDPENLKTVDNSISYPGFLHNETASQLPIPPPNLRLVGAGGQGVLEVIKSAWRADKDKETPYDGSGRVYDGDKSPPVYKVPIS</sequence>
<dbReference type="Proteomes" id="UP001321760">
    <property type="component" value="Unassembled WGS sequence"/>
</dbReference>
<accession>A0AAV9GZ11</accession>
<reference evidence="4" key="1">
    <citation type="journal article" date="2023" name="Mol. Phylogenet. Evol.">
        <title>Genome-scale phylogeny and comparative genomics of the fungal order Sordariales.</title>
        <authorList>
            <person name="Hensen N."/>
            <person name="Bonometti L."/>
            <person name="Westerberg I."/>
            <person name="Brannstrom I.O."/>
            <person name="Guillou S."/>
            <person name="Cros-Aarteil S."/>
            <person name="Calhoun S."/>
            <person name="Haridas S."/>
            <person name="Kuo A."/>
            <person name="Mondo S."/>
            <person name="Pangilinan J."/>
            <person name="Riley R."/>
            <person name="LaButti K."/>
            <person name="Andreopoulos B."/>
            <person name="Lipzen A."/>
            <person name="Chen C."/>
            <person name="Yan M."/>
            <person name="Daum C."/>
            <person name="Ng V."/>
            <person name="Clum A."/>
            <person name="Steindorff A."/>
            <person name="Ohm R.A."/>
            <person name="Martin F."/>
            <person name="Silar P."/>
            <person name="Natvig D.O."/>
            <person name="Lalanne C."/>
            <person name="Gautier V."/>
            <person name="Ament-Velasquez S.L."/>
            <person name="Kruys A."/>
            <person name="Hutchinson M.I."/>
            <person name="Powell A.J."/>
            <person name="Barry K."/>
            <person name="Miller A.N."/>
            <person name="Grigoriev I.V."/>
            <person name="Debuchy R."/>
            <person name="Gladieux P."/>
            <person name="Hiltunen Thoren M."/>
            <person name="Johannesson H."/>
        </authorList>
    </citation>
    <scope>NUCLEOTIDE SEQUENCE</scope>
    <source>
        <strain evidence="4">PSN243</strain>
    </source>
</reference>
<keyword evidence="1" id="KW-0378">Hydrolase</keyword>
<dbReference type="EMBL" id="MU865921">
    <property type="protein sequence ID" value="KAK4453024.1"/>
    <property type="molecule type" value="Genomic_DNA"/>
</dbReference>
<dbReference type="AlphaFoldDB" id="A0AAV9GZ11"/>
<name>A0AAV9GZ11_9PEZI</name>
<dbReference type="PANTHER" id="PTHR31956:SF15">
    <property type="entry name" value="ACID PHOSPHATASE PHOA"/>
    <property type="match status" value="1"/>
</dbReference>
<dbReference type="FunFam" id="3.40.720.10:FF:000064">
    <property type="entry name" value="Probable acid phosphatase Pho610"/>
    <property type="match status" value="1"/>
</dbReference>
<evidence type="ECO:0000256" key="3">
    <source>
        <dbReference type="SAM" id="SignalP"/>
    </source>
</evidence>
<proteinExistence type="predicted"/>
<dbReference type="Gene3D" id="3.40.720.10">
    <property type="entry name" value="Alkaline Phosphatase, subunit A"/>
    <property type="match status" value="1"/>
</dbReference>
<evidence type="ECO:0000313" key="5">
    <source>
        <dbReference type="Proteomes" id="UP001321760"/>
    </source>
</evidence>
<comment type="caution">
    <text evidence="4">The sequence shown here is derived from an EMBL/GenBank/DDBJ whole genome shotgun (WGS) entry which is preliminary data.</text>
</comment>
<dbReference type="GO" id="GO:0016788">
    <property type="term" value="F:hydrolase activity, acting on ester bonds"/>
    <property type="evidence" value="ECO:0007669"/>
    <property type="project" value="InterPro"/>
</dbReference>
<evidence type="ECO:0000256" key="2">
    <source>
        <dbReference type="SAM" id="MobiDB-lite"/>
    </source>
</evidence>
<evidence type="ECO:0000313" key="4">
    <source>
        <dbReference type="EMBL" id="KAK4453024.1"/>
    </source>
</evidence>